<evidence type="ECO:0000256" key="8">
    <source>
        <dbReference type="ARBA" id="ARBA00023065"/>
    </source>
</evidence>
<reference evidence="17" key="2">
    <citation type="submission" date="2025-04" db="UniProtKB">
        <authorList>
            <consortium name="RefSeq"/>
        </authorList>
    </citation>
    <scope>IDENTIFICATION</scope>
</reference>
<keyword evidence="10 12" id="KW-0739">Sodium transport</keyword>
<evidence type="ECO:0000256" key="12">
    <source>
        <dbReference type="RuleBase" id="RU000679"/>
    </source>
</evidence>
<dbReference type="Proteomes" id="UP001652680">
    <property type="component" value="Unassembled WGS sequence"/>
</dbReference>
<feature type="transmembrane region" description="Helical" evidence="14">
    <location>
        <begin position="491"/>
        <end position="512"/>
    </location>
</feature>
<evidence type="ECO:0000256" key="7">
    <source>
        <dbReference type="ARBA" id="ARBA00023053"/>
    </source>
</evidence>
<keyword evidence="9 14" id="KW-0472">Membrane</keyword>
<dbReference type="OrthoDB" id="6021021at2759"/>
<dbReference type="PANTHER" id="PTHR11690:SF243">
    <property type="entry name" value="PICKPOCKET 12-RELATED"/>
    <property type="match status" value="1"/>
</dbReference>
<feature type="transmembrane region" description="Helical" evidence="14">
    <location>
        <begin position="66"/>
        <end position="88"/>
    </location>
</feature>
<feature type="region of interest" description="Disordered" evidence="13">
    <location>
        <begin position="547"/>
        <end position="579"/>
    </location>
</feature>
<evidence type="ECO:0000256" key="6">
    <source>
        <dbReference type="ARBA" id="ARBA00022989"/>
    </source>
</evidence>
<dbReference type="EnsemblMetazoa" id="XM_017128894.1">
    <property type="protein sequence ID" value="XP_016984383.1"/>
    <property type="gene ID" value="LOC108048335"/>
</dbReference>
<evidence type="ECO:0000256" key="3">
    <source>
        <dbReference type="ARBA" id="ARBA00022448"/>
    </source>
</evidence>
<reference evidence="16" key="1">
    <citation type="journal article" date="2021" name="Elife">
        <title>Highly contiguous assemblies of 101 drosophilid genomes.</title>
        <authorList>
            <person name="Kim B.Y."/>
            <person name="Wang J.R."/>
            <person name="Miller D.E."/>
            <person name="Barmina O."/>
            <person name="Delaney E."/>
            <person name="Thompson A."/>
            <person name="Comeault A.A."/>
            <person name="Peede D."/>
            <person name="D'Agostino E.R."/>
            <person name="Pelaez J."/>
            <person name="Aguilar J.M."/>
            <person name="Haji D."/>
            <person name="Matsunaga T."/>
            <person name="Armstrong E.E."/>
            <person name="Zych M."/>
            <person name="Ogawa Y."/>
            <person name="Stamenkovic-Radak M."/>
            <person name="Jelic M."/>
            <person name="Veselinovic M.S."/>
            <person name="Tanaskovic M."/>
            <person name="Eric P."/>
            <person name="Gao J.J."/>
            <person name="Katoh T.K."/>
            <person name="Toda M.J."/>
            <person name="Watabe H."/>
            <person name="Watada M."/>
            <person name="Davis J.S."/>
            <person name="Moyle L.C."/>
            <person name="Manoli G."/>
            <person name="Bertolini E."/>
            <person name="Kostal V."/>
            <person name="Hawley R.S."/>
            <person name="Takahashi A."/>
            <person name="Jones C.D."/>
            <person name="Price D.K."/>
            <person name="Whiteman N."/>
            <person name="Kopp A."/>
            <person name="Matute D.R."/>
            <person name="Petrov D.A."/>
        </authorList>
    </citation>
    <scope>NUCLEOTIDE SEQUENCE [LARGE SCALE GENOMIC DNA]</scope>
</reference>
<keyword evidence="16" id="KW-1185">Reference proteome</keyword>
<dbReference type="AlphaFoldDB" id="A0A6P4FAM7"/>
<keyword evidence="3 12" id="KW-0813">Transport</keyword>
<protein>
    <submittedName>
        <fullName evidence="17">Pickpocket protein 28</fullName>
    </submittedName>
</protein>
<organism evidence="17">
    <name type="scientific">Drosophila rhopaloa</name>
    <name type="common">Fruit fly</name>
    <dbReference type="NCBI Taxonomy" id="1041015"/>
    <lineage>
        <taxon>Eukaryota</taxon>
        <taxon>Metazoa</taxon>
        <taxon>Ecdysozoa</taxon>
        <taxon>Arthropoda</taxon>
        <taxon>Hexapoda</taxon>
        <taxon>Insecta</taxon>
        <taxon>Pterygota</taxon>
        <taxon>Neoptera</taxon>
        <taxon>Endopterygota</taxon>
        <taxon>Diptera</taxon>
        <taxon>Brachycera</taxon>
        <taxon>Muscomorpha</taxon>
        <taxon>Ephydroidea</taxon>
        <taxon>Drosophilidae</taxon>
        <taxon>Drosophila</taxon>
        <taxon>Sophophora</taxon>
    </lineage>
</organism>
<evidence type="ECO:0000256" key="9">
    <source>
        <dbReference type="ARBA" id="ARBA00023136"/>
    </source>
</evidence>
<dbReference type="Gene3D" id="1.10.287.770">
    <property type="entry name" value="YojJ-like"/>
    <property type="match status" value="1"/>
</dbReference>
<dbReference type="InterPro" id="IPR001873">
    <property type="entry name" value="ENaC"/>
</dbReference>
<keyword evidence="8 12" id="KW-0406">Ion transport</keyword>
<evidence type="ECO:0000313" key="17">
    <source>
        <dbReference type="RefSeq" id="XP_016984383.1"/>
    </source>
</evidence>
<comment type="similarity">
    <text evidence="2 12">Belongs to the amiloride-sensitive sodium channel (TC 1.A.6) family.</text>
</comment>
<evidence type="ECO:0000256" key="10">
    <source>
        <dbReference type="ARBA" id="ARBA00023201"/>
    </source>
</evidence>
<dbReference type="RefSeq" id="XP_016984383.1">
    <property type="nucleotide sequence ID" value="XM_017128894.1"/>
</dbReference>
<keyword evidence="5 12" id="KW-0812">Transmembrane</keyword>
<evidence type="ECO:0000256" key="2">
    <source>
        <dbReference type="ARBA" id="ARBA00007193"/>
    </source>
</evidence>
<gene>
    <name evidence="17" type="primary">LOC108048335</name>
    <name evidence="15" type="synonym">108048335</name>
</gene>
<keyword evidence="7" id="KW-0915">Sodium</keyword>
<comment type="subcellular location">
    <subcellularLocation>
        <location evidence="1">Membrane</location>
        <topology evidence="1">Multi-pass membrane protein</topology>
    </subcellularLocation>
</comment>
<keyword evidence="11 12" id="KW-0407">Ion channel</keyword>
<dbReference type="GO" id="GO:0015280">
    <property type="term" value="F:ligand-gated sodium channel activity"/>
    <property type="evidence" value="ECO:0007669"/>
    <property type="project" value="TreeGrafter"/>
</dbReference>
<evidence type="ECO:0000256" key="11">
    <source>
        <dbReference type="ARBA" id="ARBA00023303"/>
    </source>
</evidence>
<keyword evidence="6 14" id="KW-1133">Transmembrane helix</keyword>
<evidence type="ECO:0000256" key="4">
    <source>
        <dbReference type="ARBA" id="ARBA00022461"/>
    </source>
</evidence>
<evidence type="ECO:0000256" key="1">
    <source>
        <dbReference type="ARBA" id="ARBA00004141"/>
    </source>
</evidence>
<evidence type="ECO:0000313" key="15">
    <source>
        <dbReference type="EnsemblMetazoa" id="XP_016984383.1"/>
    </source>
</evidence>
<dbReference type="Pfam" id="PF00858">
    <property type="entry name" value="ASC"/>
    <property type="match status" value="1"/>
</dbReference>
<dbReference type="PRINTS" id="PR01078">
    <property type="entry name" value="AMINACHANNEL"/>
</dbReference>
<name>A0A6P4FAM7_DRORH</name>
<evidence type="ECO:0000256" key="5">
    <source>
        <dbReference type="ARBA" id="ARBA00022692"/>
    </source>
</evidence>
<evidence type="ECO:0000256" key="13">
    <source>
        <dbReference type="SAM" id="MobiDB-lite"/>
    </source>
</evidence>
<dbReference type="Gene3D" id="2.60.470.10">
    <property type="entry name" value="Acid-sensing ion channels like domains"/>
    <property type="match status" value="1"/>
</dbReference>
<evidence type="ECO:0000256" key="14">
    <source>
        <dbReference type="SAM" id="Phobius"/>
    </source>
</evidence>
<evidence type="ECO:0000313" key="16">
    <source>
        <dbReference type="Proteomes" id="UP001652680"/>
    </source>
</evidence>
<sequence length="605" mass="68977">MRKLTDSKRRHSGSSMWKKDSESDDDENTICSCAAIKRSVVYYLKNSTLHGLKYLAEESITIPERVFFGISFVLVVILSVFFISNVYVKWSASPIIISTSAKQKLTSNMPFPAITICNLNQALLSQVNRIGRTSTNFSLLMGLCDQGGDTTISYIGTWKYFKAILVEVAQPCEKMLLYCSFGSREEECSLLFNSILTDDGLCCNFNALDPSYLIRNYSDDVRWEPAQPNSRYEPIDWTPEKGYARKLPEFYYPRTSGGTGIRMGLTVALNASIAEYYCTKSMSVGFKVLVHNPAELPKVSNYGFVVTAGREARIPLEPVYEDALPSIRSIKKSVRRCLFSDENDLTYYRTYSRKNCELECEAKLLLRECSCVLYYLPRMDPMARVCGPNDNQCTDRVQTEIESSLTNLSCESCWPGCFELTYKATLSTASIVSDPRFQAGENLPDYIFHGPYSNASEISILHFYYMTNIFRSTTKSEMFGFTEFLSNTGGLLGLFMGFSIFSVIEVFFYITVRPYCASRTLRQRHKRRLEQLRWLTPVRLPGRRILRRNRGGLPRNPPPPAYSDLQKSRGKVGKPDPNKRSLWQTLHVRTVDRVDVEPPVYPYLD</sequence>
<accession>A0A6P4FAM7</accession>
<dbReference type="GO" id="GO:0005886">
    <property type="term" value="C:plasma membrane"/>
    <property type="evidence" value="ECO:0007669"/>
    <property type="project" value="TreeGrafter"/>
</dbReference>
<dbReference type="OMA" id="RVCGPND"/>
<feature type="region of interest" description="Disordered" evidence="13">
    <location>
        <begin position="1"/>
        <end position="27"/>
    </location>
</feature>
<reference evidence="15" key="3">
    <citation type="submission" date="2025-05" db="UniProtKB">
        <authorList>
            <consortium name="EnsemblMetazoa"/>
        </authorList>
    </citation>
    <scope>IDENTIFICATION</scope>
</reference>
<keyword evidence="4 12" id="KW-0894">Sodium channel</keyword>
<dbReference type="GeneID" id="108048335"/>
<proteinExistence type="inferred from homology"/>
<dbReference type="PANTHER" id="PTHR11690">
    <property type="entry name" value="AMILORIDE-SENSITIVE SODIUM CHANNEL-RELATED"/>
    <property type="match status" value="1"/>
</dbReference>